<protein>
    <submittedName>
        <fullName evidence="2">Uncharacterized protein</fullName>
    </submittedName>
</protein>
<reference evidence="2" key="1">
    <citation type="submission" date="2020-05" db="EMBL/GenBank/DDBJ databases">
        <title>WGS assembly of Panicum virgatum.</title>
        <authorList>
            <person name="Lovell J.T."/>
            <person name="Jenkins J."/>
            <person name="Shu S."/>
            <person name="Juenger T.E."/>
            <person name="Schmutz J."/>
        </authorList>
    </citation>
    <scope>NUCLEOTIDE SEQUENCE</scope>
    <source>
        <strain evidence="2">AP13</strain>
    </source>
</reference>
<evidence type="ECO:0000313" key="2">
    <source>
        <dbReference type="EMBL" id="KAG2606884.1"/>
    </source>
</evidence>
<feature type="compositionally biased region" description="Polar residues" evidence="1">
    <location>
        <begin position="271"/>
        <end position="286"/>
    </location>
</feature>
<feature type="compositionally biased region" description="Low complexity" evidence="1">
    <location>
        <begin position="152"/>
        <end position="163"/>
    </location>
</feature>
<gene>
    <name evidence="2" type="ORF">PVAP13_4NG221854</name>
</gene>
<organism evidence="2 3">
    <name type="scientific">Panicum virgatum</name>
    <name type="common">Blackwell switchgrass</name>
    <dbReference type="NCBI Taxonomy" id="38727"/>
    <lineage>
        <taxon>Eukaryota</taxon>
        <taxon>Viridiplantae</taxon>
        <taxon>Streptophyta</taxon>
        <taxon>Embryophyta</taxon>
        <taxon>Tracheophyta</taxon>
        <taxon>Spermatophyta</taxon>
        <taxon>Magnoliopsida</taxon>
        <taxon>Liliopsida</taxon>
        <taxon>Poales</taxon>
        <taxon>Poaceae</taxon>
        <taxon>PACMAD clade</taxon>
        <taxon>Panicoideae</taxon>
        <taxon>Panicodae</taxon>
        <taxon>Paniceae</taxon>
        <taxon>Panicinae</taxon>
        <taxon>Panicum</taxon>
        <taxon>Panicum sect. Hiantes</taxon>
    </lineage>
</organism>
<evidence type="ECO:0000256" key="1">
    <source>
        <dbReference type="SAM" id="MobiDB-lite"/>
    </source>
</evidence>
<dbReference type="EMBL" id="CM029044">
    <property type="protein sequence ID" value="KAG2606884.1"/>
    <property type="molecule type" value="Genomic_DNA"/>
</dbReference>
<feature type="compositionally biased region" description="Basic and acidic residues" evidence="1">
    <location>
        <begin position="238"/>
        <end position="250"/>
    </location>
</feature>
<feature type="region of interest" description="Disordered" evidence="1">
    <location>
        <begin position="113"/>
        <end position="163"/>
    </location>
</feature>
<evidence type="ECO:0000313" key="3">
    <source>
        <dbReference type="Proteomes" id="UP000823388"/>
    </source>
</evidence>
<accession>A0A8T0TCS1</accession>
<comment type="caution">
    <text evidence="2">The sequence shown here is derived from an EMBL/GenBank/DDBJ whole genome shotgun (WGS) entry which is preliminary data.</text>
</comment>
<feature type="region of interest" description="Disordered" evidence="1">
    <location>
        <begin position="210"/>
        <end position="286"/>
    </location>
</feature>
<name>A0A8T0TCS1_PANVG</name>
<feature type="compositionally biased region" description="Pro residues" evidence="1">
    <location>
        <begin position="118"/>
        <end position="134"/>
    </location>
</feature>
<dbReference type="Proteomes" id="UP000823388">
    <property type="component" value="Chromosome 4N"/>
</dbReference>
<proteinExistence type="predicted"/>
<dbReference type="AlphaFoldDB" id="A0A8T0TCS1"/>
<sequence>MALRNSPSVNLLVQAVCNVLRQVLRRPVLGLHSRSHPMHLGRRDIRVQNAGVRLPCRSHALLEVDNRHAEPLRIAGPCRGIRRLHAMRVGGRRRPHPQRLTPNHDAVRPSTWLQAANPAPPPPHQAAAPAPSPPHHVATPRKPPRWMPSHRSFPLPTPASSSSTPVFIPGLHAVAAPLPTLAPPDFGGHSTFTSNGGGSPERGFPMAARRGATPFFNPGTGTGGSAAPAPPARAGSPLERDGGGKSEPGPHPHVGQCSPRRSGLAPPNGIHQEQGSSSTSGEYMPA</sequence>
<keyword evidence="3" id="KW-1185">Reference proteome</keyword>